<protein>
    <submittedName>
        <fullName evidence="1">Transposase</fullName>
    </submittedName>
</protein>
<name>A0ABV2C0D0_9GAMM</name>
<feature type="non-terminal residue" evidence="1">
    <location>
        <position position="248"/>
    </location>
</feature>
<accession>A0ABV2C0D0</accession>
<reference evidence="1 2" key="1">
    <citation type="submission" date="2024-06" db="EMBL/GenBank/DDBJ databases">
        <authorList>
            <person name="Li F."/>
        </authorList>
    </citation>
    <scope>NUCLEOTIDE SEQUENCE [LARGE SCALE GENOMIC DNA]</scope>
    <source>
        <strain evidence="1 2">GXAS 311</strain>
    </source>
</reference>
<dbReference type="EMBL" id="JBEVCJ010000149">
    <property type="protein sequence ID" value="MET1257641.1"/>
    <property type="molecule type" value="Genomic_DNA"/>
</dbReference>
<evidence type="ECO:0000313" key="2">
    <source>
        <dbReference type="Proteomes" id="UP001548189"/>
    </source>
</evidence>
<comment type="caution">
    <text evidence="1">The sequence shown here is derived from an EMBL/GenBank/DDBJ whole genome shotgun (WGS) entry which is preliminary data.</text>
</comment>
<dbReference type="Proteomes" id="UP001548189">
    <property type="component" value="Unassembled WGS sequence"/>
</dbReference>
<feature type="non-terminal residue" evidence="1">
    <location>
        <position position="1"/>
    </location>
</feature>
<gene>
    <name evidence="1" type="ORF">ABVT43_21090</name>
</gene>
<organism evidence="1 2">
    <name type="scientific">Aliikangiella maris</name>
    <dbReference type="NCBI Taxonomy" id="3162458"/>
    <lineage>
        <taxon>Bacteria</taxon>
        <taxon>Pseudomonadati</taxon>
        <taxon>Pseudomonadota</taxon>
        <taxon>Gammaproteobacteria</taxon>
        <taxon>Oceanospirillales</taxon>
        <taxon>Pleioneaceae</taxon>
        <taxon>Aliikangiella</taxon>
    </lineage>
</organism>
<evidence type="ECO:0000313" key="1">
    <source>
        <dbReference type="EMBL" id="MET1257641.1"/>
    </source>
</evidence>
<sequence length="248" mass="28791">QEIKISAHQVRYRRERWKTVDGEEILGELPEEVKGYHFGPSLRQFVLYQYFHNHVTQPLLLNQLRELGISISTGQLSNLLVQNKDTWKVEKEHLLKEGLKHCQYIQVDDTGARHQGRNIFCTQIGNNQFTYFKTTDTKSKHNFLSILQGSNQGYRFNGYAVDYLSTKAQFSNFDLMRVKISQTLGDLVDYNDANELLNYIRCENYLKASTKHLMEAAMIGYLKQEVMADNLIILSDEAKQFNIEQNAA</sequence>
<proteinExistence type="predicted"/>
<keyword evidence="2" id="KW-1185">Reference proteome</keyword>